<accession>A0ABY9IR70</accession>
<evidence type="ECO:0008006" key="5">
    <source>
        <dbReference type="Google" id="ProtNLM"/>
    </source>
</evidence>
<gene>
    <name evidence="3" type="ORF">P8A19_20860</name>
</gene>
<keyword evidence="4" id="KW-1185">Reference proteome</keyword>
<organism evidence="3 4">
    <name type="scientific">Streptomyces poriferorum</name>
    <dbReference type="NCBI Taxonomy" id="2798799"/>
    <lineage>
        <taxon>Bacteria</taxon>
        <taxon>Bacillati</taxon>
        <taxon>Actinomycetota</taxon>
        <taxon>Actinomycetes</taxon>
        <taxon>Kitasatosporales</taxon>
        <taxon>Streptomycetaceae</taxon>
        <taxon>Streptomyces</taxon>
    </lineage>
</organism>
<sequence>MTSTTDATRHPDVSEISDLTEDLLPPSRAEDVRDHLAGCEICSDVLVSLEEIRGLLGTLPAAEPMPADVADRMDAALADEARGRTPFAAPVSTADVSRETEPAVTAKELSDRPSGHSRAATGPGRRAVRRRRRNAVLGAALGAAVVSVSVLLLQNVTSSGSSDGFKAADQGVSASRDGSQAFSQSTLEDRVHSLLGSHTDSVGPQESSGAKQNPSADTKSSAESSPPTSASPQAPLRAPSVAVPPCIEQGIGRNTAALAIERGIYEGSDAFLVVLPHPTDSARVQAYVVDAACVGAEPAAKGKLLLTHVYARP</sequence>
<feature type="region of interest" description="Disordered" evidence="1">
    <location>
        <begin position="159"/>
        <end position="238"/>
    </location>
</feature>
<protein>
    <recommendedName>
        <fullName evidence="5">Zinc-finger domain-containing protein</fullName>
    </recommendedName>
</protein>
<evidence type="ECO:0000313" key="3">
    <source>
        <dbReference type="EMBL" id="WLQ57735.1"/>
    </source>
</evidence>
<feature type="compositionally biased region" description="Low complexity" evidence="1">
    <location>
        <begin position="221"/>
        <end position="235"/>
    </location>
</feature>
<evidence type="ECO:0000256" key="2">
    <source>
        <dbReference type="SAM" id="Phobius"/>
    </source>
</evidence>
<proteinExistence type="predicted"/>
<dbReference type="EMBL" id="CP120988">
    <property type="protein sequence ID" value="WLQ57735.1"/>
    <property type="molecule type" value="Genomic_DNA"/>
</dbReference>
<feature type="region of interest" description="Disordered" evidence="1">
    <location>
        <begin position="1"/>
        <end position="25"/>
    </location>
</feature>
<evidence type="ECO:0000256" key="1">
    <source>
        <dbReference type="SAM" id="MobiDB-lite"/>
    </source>
</evidence>
<feature type="region of interest" description="Disordered" evidence="1">
    <location>
        <begin position="84"/>
        <end position="129"/>
    </location>
</feature>
<keyword evidence="2" id="KW-0812">Transmembrane</keyword>
<keyword evidence="2" id="KW-0472">Membrane</keyword>
<reference evidence="3 4" key="1">
    <citation type="submission" date="2023-03" db="EMBL/GenBank/DDBJ databases">
        <title>Isolation and description of six Streptomyces strains from soil environments, able to metabolize different microbial glucans.</title>
        <authorList>
            <person name="Widen T."/>
            <person name="Larsbrink J."/>
        </authorList>
    </citation>
    <scope>NUCLEOTIDE SEQUENCE [LARGE SCALE GENOMIC DNA]</scope>
    <source>
        <strain evidence="3 4">Alt2</strain>
    </source>
</reference>
<dbReference type="RefSeq" id="WP_219569126.1">
    <property type="nucleotide sequence ID" value="NZ_CP120988.1"/>
</dbReference>
<name>A0ABY9IR70_9ACTN</name>
<keyword evidence="2" id="KW-1133">Transmembrane helix</keyword>
<feature type="transmembrane region" description="Helical" evidence="2">
    <location>
        <begin position="135"/>
        <end position="153"/>
    </location>
</feature>
<feature type="compositionally biased region" description="Polar residues" evidence="1">
    <location>
        <begin position="172"/>
        <end position="186"/>
    </location>
</feature>
<dbReference type="Proteomes" id="UP001235744">
    <property type="component" value="Chromosome"/>
</dbReference>
<feature type="compositionally biased region" description="Polar residues" evidence="1">
    <location>
        <begin position="196"/>
        <end position="219"/>
    </location>
</feature>
<evidence type="ECO:0000313" key="4">
    <source>
        <dbReference type="Proteomes" id="UP001235744"/>
    </source>
</evidence>